<evidence type="ECO:0000256" key="12">
    <source>
        <dbReference type="RuleBase" id="RU361193"/>
    </source>
</evidence>
<dbReference type="GO" id="GO:0004571">
    <property type="term" value="F:mannosyl-oligosaccharide 1,2-alpha-mannosidase activity"/>
    <property type="evidence" value="ECO:0007669"/>
    <property type="project" value="UniProtKB-EC"/>
</dbReference>
<dbReference type="PANTHER" id="PTHR11742:SF55">
    <property type="entry name" value="ENDOPLASMIC RETICULUM MANNOSYL-OLIGOSACCHARIDE 1,2-ALPHA-MANNOSIDASE"/>
    <property type="match status" value="1"/>
</dbReference>
<evidence type="ECO:0000256" key="9">
    <source>
        <dbReference type="ARBA" id="ARBA00048605"/>
    </source>
</evidence>
<evidence type="ECO:0000256" key="8">
    <source>
        <dbReference type="ARBA" id="ARBA00047669"/>
    </source>
</evidence>
<dbReference type="InterPro" id="IPR050749">
    <property type="entry name" value="Glycosyl_Hydrolase_47"/>
</dbReference>
<feature type="disulfide bond" evidence="11">
    <location>
        <begin position="460"/>
        <end position="497"/>
    </location>
</feature>
<feature type="compositionally biased region" description="Basic and acidic residues" evidence="13">
    <location>
        <begin position="572"/>
        <end position="583"/>
    </location>
</feature>
<evidence type="ECO:0000256" key="14">
    <source>
        <dbReference type="SAM" id="Phobius"/>
    </source>
</evidence>
<feature type="region of interest" description="Disordered" evidence="13">
    <location>
        <begin position="510"/>
        <end position="530"/>
    </location>
</feature>
<comment type="pathway">
    <text evidence="2">Protein modification; protein glycosylation.</text>
</comment>
<dbReference type="GO" id="GO:0016020">
    <property type="term" value="C:membrane"/>
    <property type="evidence" value="ECO:0007669"/>
    <property type="project" value="InterPro"/>
</dbReference>
<keyword evidence="14" id="KW-1133">Transmembrane helix</keyword>
<dbReference type="Pfam" id="PF01532">
    <property type="entry name" value="Glyco_hydro_47"/>
    <property type="match status" value="1"/>
</dbReference>
<comment type="caution">
    <text evidence="15">The sequence shown here is derived from an EMBL/GenBank/DDBJ whole genome shotgun (WGS) entry which is preliminary data.</text>
</comment>
<comment type="similarity">
    <text evidence="3 12">Belongs to the glycosyl hydrolase 47 family.</text>
</comment>
<feature type="binding site" evidence="10">
    <location>
        <position position="681"/>
    </location>
    <ligand>
        <name>Ca(2+)</name>
        <dbReference type="ChEBI" id="CHEBI:29108"/>
    </ligand>
</feature>
<dbReference type="InterPro" id="IPR036026">
    <property type="entry name" value="Seven-hairpin_glycosidases"/>
</dbReference>
<dbReference type="GO" id="GO:0005509">
    <property type="term" value="F:calcium ion binding"/>
    <property type="evidence" value="ECO:0007669"/>
    <property type="project" value="InterPro"/>
</dbReference>
<evidence type="ECO:0000256" key="6">
    <source>
        <dbReference type="ARBA" id="ARBA00022837"/>
    </source>
</evidence>
<evidence type="ECO:0000256" key="4">
    <source>
        <dbReference type="ARBA" id="ARBA00022723"/>
    </source>
</evidence>
<dbReference type="Gene3D" id="1.50.10.10">
    <property type="match status" value="1"/>
</dbReference>
<accession>A0A8H5C739</accession>
<keyword evidence="4 10" id="KW-0479">Metal-binding</keyword>
<dbReference type="EMBL" id="JAACJK010000059">
    <property type="protein sequence ID" value="KAF5336153.1"/>
    <property type="molecule type" value="Genomic_DNA"/>
</dbReference>
<organism evidence="15 16">
    <name type="scientific">Ephemerocybe angulata</name>
    <dbReference type="NCBI Taxonomy" id="980116"/>
    <lineage>
        <taxon>Eukaryota</taxon>
        <taxon>Fungi</taxon>
        <taxon>Dikarya</taxon>
        <taxon>Basidiomycota</taxon>
        <taxon>Agaricomycotina</taxon>
        <taxon>Agaricomycetes</taxon>
        <taxon>Agaricomycetidae</taxon>
        <taxon>Agaricales</taxon>
        <taxon>Agaricineae</taxon>
        <taxon>Psathyrellaceae</taxon>
        <taxon>Ephemerocybe</taxon>
    </lineage>
</organism>
<evidence type="ECO:0000256" key="5">
    <source>
        <dbReference type="ARBA" id="ARBA00022801"/>
    </source>
</evidence>
<dbReference type="GO" id="GO:0005975">
    <property type="term" value="P:carbohydrate metabolic process"/>
    <property type="evidence" value="ECO:0007669"/>
    <property type="project" value="InterPro"/>
</dbReference>
<evidence type="ECO:0000256" key="7">
    <source>
        <dbReference type="ARBA" id="ARBA00023157"/>
    </source>
</evidence>
<keyword evidence="7 11" id="KW-1015">Disulfide bond</keyword>
<dbReference type="AlphaFoldDB" id="A0A8H5C739"/>
<evidence type="ECO:0000256" key="2">
    <source>
        <dbReference type="ARBA" id="ARBA00004922"/>
    </source>
</evidence>
<comment type="cofactor">
    <cofactor evidence="1 10">
        <name>Ca(2+)</name>
        <dbReference type="ChEBI" id="CHEBI:29108"/>
    </cofactor>
</comment>
<dbReference type="OrthoDB" id="8118055at2759"/>
<keyword evidence="14" id="KW-0472">Membrane</keyword>
<feature type="region of interest" description="Disordered" evidence="13">
    <location>
        <begin position="105"/>
        <end position="148"/>
    </location>
</feature>
<dbReference type="Proteomes" id="UP000541558">
    <property type="component" value="Unassembled WGS sequence"/>
</dbReference>
<evidence type="ECO:0000256" key="10">
    <source>
        <dbReference type="PIRSR" id="PIRSR601382-2"/>
    </source>
</evidence>
<proteinExistence type="inferred from homology"/>
<dbReference type="PANTHER" id="PTHR11742">
    <property type="entry name" value="MANNOSYL-OLIGOSACCHARIDE ALPHA-1,2-MANNOSIDASE-RELATED"/>
    <property type="match status" value="1"/>
</dbReference>
<evidence type="ECO:0000313" key="16">
    <source>
        <dbReference type="Proteomes" id="UP000541558"/>
    </source>
</evidence>
<keyword evidence="16" id="KW-1185">Reference proteome</keyword>
<gene>
    <name evidence="15" type="ORF">D9611_006358</name>
</gene>
<comment type="catalytic activity">
    <reaction evidence="9">
        <text>N(4)-(alpha-D-Man-(1-&gt;2)-alpha-D-Man-(1-&gt;2)-alpha-D-Man-(1-&gt;3)-[alpha-D-Man-(1-&gt;2)-alpha-D-Man-(1-&gt;3)-[alpha-D-Man-(1-&gt;2)-alpha-D-Man-(1-&gt;6)]-alpha-D-Man-(1-&gt;6)]-beta-D-Man-(1-&gt;4)-beta-D-GlcNAc-(1-&gt;4)-beta-D-GlcNAc)-L-asparaginyl-[protein] (N-glucan mannose isomer 9A1,2,3B1,2,3) + 4 H2O = N(4)-(alpha-D-Man-(1-&gt;3)-[alpha-D-Man-(1-&gt;3)-[alpha-D-Man-(1-&gt;6)]-alpha-D-Man-(1-&gt;6)]-beta-D-Man-(1-&gt;4)-beta-D-GlcNAc-(1-&gt;4)-beta-D-GlcNAc)-L-asparaginyl-[protein] (N-glucan mannose isomer 5A1,2) + 4 beta-D-mannose</text>
        <dbReference type="Rhea" id="RHEA:56008"/>
        <dbReference type="Rhea" id="RHEA-COMP:14356"/>
        <dbReference type="Rhea" id="RHEA-COMP:14367"/>
        <dbReference type="ChEBI" id="CHEBI:15377"/>
        <dbReference type="ChEBI" id="CHEBI:28563"/>
        <dbReference type="ChEBI" id="CHEBI:59087"/>
        <dbReference type="ChEBI" id="CHEBI:139493"/>
        <dbReference type="EC" id="3.2.1.113"/>
    </reaction>
</comment>
<evidence type="ECO:0000256" key="3">
    <source>
        <dbReference type="ARBA" id="ARBA00007658"/>
    </source>
</evidence>
<keyword evidence="6 10" id="KW-0106">Calcium</keyword>
<dbReference type="InterPro" id="IPR001382">
    <property type="entry name" value="Glyco_hydro_47"/>
</dbReference>
<dbReference type="EC" id="3.2.1.-" evidence="12"/>
<dbReference type="GO" id="GO:0005783">
    <property type="term" value="C:endoplasmic reticulum"/>
    <property type="evidence" value="ECO:0007669"/>
    <property type="project" value="TreeGrafter"/>
</dbReference>
<reference evidence="15 16" key="1">
    <citation type="journal article" date="2020" name="ISME J.">
        <title>Uncovering the hidden diversity of litter-decomposition mechanisms in mushroom-forming fungi.</title>
        <authorList>
            <person name="Floudas D."/>
            <person name="Bentzer J."/>
            <person name="Ahren D."/>
            <person name="Johansson T."/>
            <person name="Persson P."/>
            <person name="Tunlid A."/>
        </authorList>
    </citation>
    <scope>NUCLEOTIDE SEQUENCE [LARGE SCALE GENOMIC DNA]</scope>
    <source>
        <strain evidence="15 16">CBS 175.51</strain>
    </source>
</reference>
<keyword evidence="12" id="KW-0326">Glycosidase</keyword>
<evidence type="ECO:0000256" key="11">
    <source>
        <dbReference type="PIRSR" id="PIRSR601382-3"/>
    </source>
</evidence>
<dbReference type="PRINTS" id="PR00747">
    <property type="entry name" value="GLYHDRLASE47"/>
</dbReference>
<sequence>MLLGIYITVTWHPHGTVLTSIFQVLILATHDDHVGDSSMLPAPVTGANRRSANLVISIPHTREASVYRPHFKPSGKLLFRYLPWLVGFTIVLWLFVLRGDGGPPTSRTGPLRGNHPHMPQPGRQGLPYSTRPAPMRGAPPPPPDPEKKVVKWNWPVVGKITGKKKDEAKEDLKPVTQTLWDRRAEKVKDAFVHAFEGYTRHAAGYDELLPIVGGSVNNFNGWGVTVFDSLDTMWIMGLRDMFKDSLALVAKADFDTKPGKYAPFFETIIRYLGGLLSAYALSGEPLLLTRADDLGRALLPGFESPSGLPMFAVNTKNGDTKKGWSGDVLWSEALSNQMEFKYLAHITGRKEYFTKTDEIMQKMYNATLPNGLFPSKWHYETGTPANEHYSVGAYADSAYEYMLKQWLLSGRSEPQALELYMNSANAILEKMIYITPTRHLLYVTDLNADTPTHTLEHLSCFLPGLLALGVHTLTDDLIPKKTRERHLWAAEGLAETCWITYADTETGLGPDEMRMKPWPPKTESTTTTEKRDGLWGFGAREDEDVGGKWMAHVRKWERGGRVGGKPPGARTVPKESDPGKRDWSPTKTAYLLRPETIESFYILWKVTGDAKWRDRGWAVFESIDRHARTKYGYASVSNVDVVPPQWKDEMPSYFLAETLKYLYLLFVEEDLIPFEYWVFNTEAHPLPIFNWTSWETEAYGIHTDLSTAS</sequence>
<comment type="catalytic activity">
    <reaction evidence="8">
        <text>N(4)-(alpha-D-Man-(1-&gt;2)-alpha-D-Man-(1-&gt;2)-alpha-D-Man-(1-&gt;3)-[alpha-D-Man-(1-&gt;3)-[alpha-D-Man-(1-&gt;2)-alpha-D-Man-(1-&gt;6)]-alpha-D-Man-(1-&gt;6)]-beta-D-Man-(1-&gt;4)-beta-D-GlcNAc-(1-&gt;4)-beta-D-GlcNAc)-L-asparaginyl-[protein] (N-glucan mannose isomer 8A1,2,3B1,3) + 3 H2O = N(4)-(alpha-D-Man-(1-&gt;3)-[alpha-D-Man-(1-&gt;3)-[alpha-D-Man-(1-&gt;6)]-alpha-D-Man-(1-&gt;6)]-beta-D-Man-(1-&gt;4)-beta-D-GlcNAc-(1-&gt;4)-beta-D-GlcNAc)-L-asparaginyl-[protein] (N-glucan mannose isomer 5A1,2) + 3 beta-D-mannose</text>
        <dbReference type="Rhea" id="RHEA:56028"/>
        <dbReference type="Rhea" id="RHEA-COMP:14358"/>
        <dbReference type="Rhea" id="RHEA-COMP:14367"/>
        <dbReference type="ChEBI" id="CHEBI:15377"/>
        <dbReference type="ChEBI" id="CHEBI:28563"/>
        <dbReference type="ChEBI" id="CHEBI:59087"/>
        <dbReference type="ChEBI" id="CHEBI:60628"/>
        <dbReference type="EC" id="3.2.1.113"/>
    </reaction>
</comment>
<name>A0A8H5C739_9AGAR</name>
<dbReference type="GO" id="GO:0036503">
    <property type="term" value="P:ERAD pathway"/>
    <property type="evidence" value="ECO:0007669"/>
    <property type="project" value="UniProtKB-ARBA"/>
</dbReference>
<protein>
    <recommendedName>
        <fullName evidence="12">alpha-1,2-Mannosidase</fullName>
        <ecNumber evidence="12">3.2.1.-</ecNumber>
    </recommendedName>
</protein>
<evidence type="ECO:0000256" key="13">
    <source>
        <dbReference type="SAM" id="MobiDB-lite"/>
    </source>
</evidence>
<dbReference type="SUPFAM" id="SSF48225">
    <property type="entry name" value="Seven-hairpin glycosidases"/>
    <property type="match status" value="1"/>
</dbReference>
<feature type="transmembrane region" description="Helical" evidence="14">
    <location>
        <begin position="77"/>
        <end position="97"/>
    </location>
</feature>
<keyword evidence="14" id="KW-0812">Transmembrane</keyword>
<keyword evidence="5 12" id="KW-0378">Hydrolase</keyword>
<evidence type="ECO:0000313" key="15">
    <source>
        <dbReference type="EMBL" id="KAF5336153.1"/>
    </source>
</evidence>
<evidence type="ECO:0000256" key="1">
    <source>
        <dbReference type="ARBA" id="ARBA00001913"/>
    </source>
</evidence>
<feature type="region of interest" description="Disordered" evidence="13">
    <location>
        <begin position="560"/>
        <end position="583"/>
    </location>
</feature>
<dbReference type="InterPro" id="IPR012341">
    <property type="entry name" value="6hp_glycosidase-like_sf"/>
</dbReference>